<evidence type="ECO:0000313" key="3">
    <source>
        <dbReference type="Proteomes" id="UP000277766"/>
    </source>
</evidence>
<name>A0A431VVB1_9DEIO</name>
<dbReference type="OrthoDB" id="9847428at2"/>
<dbReference type="EMBL" id="RXPE01000012">
    <property type="protein sequence ID" value="RTR27041.1"/>
    <property type="molecule type" value="Genomic_DNA"/>
</dbReference>
<dbReference type="RefSeq" id="WP_126352063.1">
    <property type="nucleotide sequence ID" value="NZ_CP086380.1"/>
</dbReference>
<evidence type="ECO:0000313" key="2">
    <source>
        <dbReference type="EMBL" id="RTR27041.1"/>
    </source>
</evidence>
<comment type="caution">
    <text evidence="2">The sequence shown here is derived from an EMBL/GenBank/DDBJ whole genome shotgun (WGS) entry which is preliminary data.</text>
</comment>
<reference evidence="2 3" key="1">
    <citation type="submission" date="2018-12" db="EMBL/GenBank/DDBJ databases">
        <title>Deinococcus radiophilus ATCC 27603 genome sequencing and assembly.</title>
        <authorList>
            <person name="Maclea K.S."/>
            <person name="Maynard C.R."/>
        </authorList>
    </citation>
    <scope>NUCLEOTIDE SEQUENCE [LARGE SCALE GENOMIC DNA]</scope>
    <source>
        <strain evidence="2 3">ATCC 27603</strain>
    </source>
</reference>
<protein>
    <submittedName>
        <fullName evidence="2">Uncharacterized protein</fullName>
    </submittedName>
</protein>
<proteinExistence type="predicted"/>
<feature type="signal peptide" evidence="1">
    <location>
        <begin position="1"/>
        <end position="19"/>
    </location>
</feature>
<organism evidence="2 3">
    <name type="scientific">Deinococcus radiophilus</name>
    <dbReference type="NCBI Taxonomy" id="32062"/>
    <lineage>
        <taxon>Bacteria</taxon>
        <taxon>Thermotogati</taxon>
        <taxon>Deinococcota</taxon>
        <taxon>Deinococci</taxon>
        <taxon>Deinococcales</taxon>
        <taxon>Deinococcaceae</taxon>
        <taxon>Deinococcus</taxon>
    </lineage>
</organism>
<feature type="chain" id="PRO_5019387749" evidence="1">
    <location>
        <begin position="20"/>
        <end position="170"/>
    </location>
</feature>
<keyword evidence="1" id="KW-0732">Signal</keyword>
<sequence length="170" mass="18254">MTKTWPFIAALLLGPNAQAAGLLGQPIALQNTRFCAETTCQLAGRTPIAGNLWEFVYLTAPTPPTHAEVRLFTQRGRVISGTLNLTLPSTADNMAPQPFNRFTYTQPGTATRLSAGFAALLTGQHPSYALLEEWLAACTSGARLNYAGAKLSCNRLARSNSHTVSLHIGR</sequence>
<evidence type="ECO:0000256" key="1">
    <source>
        <dbReference type="SAM" id="SignalP"/>
    </source>
</evidence>
<dbReference type="Proteomes" id="UP000277766">
    <property type="component" value="Unassembled WGS sequence"/>
</dbReference>
<keyword evidence="3" id="KW-1185">Reference proteome</keyword>
<dbReference type="AlphaFoldDB" id="A0A431VVB1"/>
<gene>
    <name evidence="2" type="ORF">EJ104_07110</name>
</gene>
<accession>A0A431VVB1</accession>